<evidence type="ECO:0000256" key="1">
    <source>
        <dbReference type="SAM" id="MobiDB-lite"/>
    </source>
</evidence>
<reference evidence="2" key="1">
    <citation type="submission" date="2023-01" db="EMBL/GenBank/DDBJ databases">
        <title>The growth and conidiation of Purpureocillium lavendulum are regulated by nitrogen source and histone H3K14 acetylation.</title>
        <authorList>
            <person name="Tang P."/>
            <person name="Han J."/>
            <person name="Zhang C."/>
            <person name="Tang P."/>
            <person name="Qi F."/>
            <person name="Zhang K."/>
            <person name="Liang L."/>
        </authorList>
    </citation>
    <scope>NUCLEOTIDE SEQUENCE</scope>
    <source>
        <strain evidence="2">YMF1.00683</strain>
    </source>
</reference>
<comment type="caution">
    <text evidence="2">The sequence shown here is derived from an EMBL/GenBank/DDBJ whole genome shotgun (WGS) entry which is preliminary data.</text>
</comment>
<dbReference type="AlphaFoldDB" id="A0AB34G1C4"/>
<dbReference type="AntiFam" id="ANF00098">
    <property type="entry name" value="Shadow ORF (opposite leuC)"/>
</dbReference>
<dbReference type="GO" id="GO:0032991">
    <property type="term" value="C:protein-containing complex"/>
    <property type="evidence" value="ECO:0007669"/>
    <property type="project" value="TreeGrafter"/>
</dbReference>
<gene>
    <name evidence="2" type="ORF">O9K51_02765</name>
</gene>
<feature type="compositionally biased region" description="Low complexity" evidence="1">
    <location>
        <begin position="157"/>
        <end position="170"/>
    </location>
</feature>
<keyword evidence="3" id="KW-1185">Reference proteome</keyword>
<dbReference type="InterPro" id="IPR029063">
    <property type="entry name" value="SAM-dependent_MTases_sf"/>
</dbReference>
<protein>
    <submittedName>
        <fullName evidence="2">3-isopropylmalate dehydratase</fullName>
    </submittedName>
</protein>
<proteinExistence type="predicted"/>
<sequence>MPRMRLVDRLVAAFGDPVEDPDEETFLLYSRPMASLDLGFVDRRAASIEVPVRGHNYTIHQSPSVLASSRAGGTTGAVLWRVTPLFASWLATPLAQGNPILSLLRPRPSVVELGCGISPLCALALRPLVSSYLLTDQPYVQRLITQNLAANPPPRVPTSSAQKPPSASSSRRAHRGGGGGAGAAEQYGDVRFRPLDWETDQVTADLASPHGGCFDALVACDCVYNYALVEPFVQTCADVCALRAAAAAASRLPSDIGGSSRREGAAGDEDAAQAAGAEDPCLCVVAQQLRNDDVFLEWLRAFSDKFRVWRVPEHVLPEGLRPGDGFVVHLAALAIAAQIAGAIEPGRLLRHLALKGSDLVLELHRQADVVEAVHQAVLAELLHVEAADGVANRVLDDLRRQVHLDVAPGAGLIGDGLEIGLVLDPDGQHAVLERVVEEDVGKRRRDDALDTKVKQRPGGVLAGAAATKVVARADEDLGAAVRLLVQHELGVLGAVRIVAQGVEQCGAKAGALDGLEELLWDDGVRVHIGHLEGRGDALEGAEFGQACRGSRVRGVHVGLRRRVFGLVADHLPLVSVLVDPLVDVGGSRRRDPRLDMGAGAVVGQLADVGKLANNAGGGGHDRGHEMRATLGTLAALEVAVRRTGAALLGRQDVGVHAQAHAAAGLSPFEASIKEDLVESLFLGLGLDQARAGDDHGALDVRRDPTALDDVGGGAQVLNARVGAGADEDLVDGNVLHGSASSQAHVFEHAPTSRLLGLAAKCLRVGDDAGNGDNVLRAGTPGHGGDDVLGVDEDVDVGPALEVLKGGFIGGDHAGTGSALDGHVADGHAGFHAKGSDDRTAKLDDGAGTASGANLANGVEDDVLGADAGGQLAVDLDAHVLGALGDEALGGKDVLDLAGANAKGQSAERAMGRGVAVAADNRGAGQGEALLGADNVDNALALVAEAEVGEAKVLDVLLEGDALGARVVFIDERGNVLQSFAGRGRHILQHASVSVNGTGQLTGQETGSSRIRTWSVVARVQSGLRTLRPAFLRPSKACYRGGQQ</sequence>
<dbReference type="Proteomes" id="UP001163105">
    <property type="component" value="Unassembled WGS sequence"/>
</dbReference>
<organism evidence="2 3">
    <name type="scientific">Purpureocillium lavendulum</name>
    <dbReference type="NCBI Taxonomy" id="1247861"/>
    <lineage>
        <taxon>Eukaryota</taxon>
        <taxon>Fungi</taxon>
        <taxon>Dikarya</taxon>
        <taxon>Ascomycota</taxon>
        <taxon>Pezizomycotina</taxon>
        <taxon>Sordariomycetes</taxon>
        <taxon>Hypocreomycetidae</taxon>
        <taxon>Hypocreales</taxon>
        <taxon>Ophiocordycipitaceae</taxon>
        <taxon>Purpureocillium</taxon>
    </lineage>
</organism>
<dbReference type="InterPro" id="IPR019410">
    <property type="entry name" value="Methyltransf_16"/>
</dbReference>
<dbReference type="GO" id="GO:0008757">
    <property type="term" value="F:S-adenosylmethionine-dependent methyltransferase activity"/>
    <property type="evidence" value="ECO:0007669"/>
    <property type="project" value="UniProtKB-ARBA"/>
</dbReference>
<accession>A0AB34G1C4</accession>
<dbReference type="EMBL" id="JAQHRD010000002">
    <property type="protein sequence ID" value="KAJ6444371.1"/>
    <property type="molecule type" value="Genomic_DNA"/>
</dbReference>
<feature type="region of interest" description="Disordered" evidence="1">
    <location>
        <begin position="150"/>
        <end position="185"/>
    </location>
</feature>
<evidence type="ECO:0000313" key="3">
    <source>
        <dbReference type="Proteomes" id="UP001163105"/>
    </source>
</evidence>
<dbReference type="Gene3D" id="3.40.50.150">
    <property type="entry name" value="Vaccinia Virus protein VP39"/>
    <property type="match status" value="1"/>
</dbReference>
<dbReference type="GO" id="GO:0005829">
    <property type="term" value="C:cytosol"/>
    <property type="evidence" value="ECO:0007669"/>
    <property type="project" value="TreeGrafter"/>
</dbReference>
<evidence type="ECO:0000313" key="2">
    <source>
        <dbReference type="EMBL" id="KAJ6444371.1"/>
    </source>
</evidence>
<dbReference type="PANTHER" id="PTHR14614">
    <property type="entry name" value="HEPATOCELLULAR CARCINOMA-ASSOCIATED ANTIGEN"/>
    <property type="match status" value="1"/>
</dbReference>
<dbReference type="PANTHER" id="PTHR14614:SF109">
    <property type="entry name" value="RIBOSOMAL LYSINE N-METHYLTRANSFERASE 5"/>
    <property type="match status" value="1"/>
</dbReference>
<name>A0AB34G1C4_9HYPO</name>